<protein>
    <submittedName>
        <fullName evidence="1">Uncharacterized protein</fullName>
    </submittedName>
</protein>
<name>A0A078M166_9PSED</name>
<keyword evidence="2" id="KW-1185">Reference proteome</keyword>
<sequence length="54" mass="5764">MPAKKVCSVRGLICLRQAVIHTAKAQQLAGHGHHTSLAHLLLENLIAIKSDQAA</sequence>
<organism evidence="1 2">
    <name type="scientific">Pseudomonas saudiphocaensis</name>
    <dbReference type="NCBI Taxonomy" id="1499686"/>
    <lineage>
        <taxon>Bacteria</taxon>
        <taxon>Pseudomonadati</taxon>
        <taxon>Pseudomonadota</taxon>
        <taxon>Gammaproteobacteria</taxon>
        <taxon>Pseudomonadales</taxon>
        <taxon>Pseudomonadaceae</taxon>
        <taxon>Pseudomonas</taxon>
    </lineage>
</organism>
<evidence type="ECO:0000313" key="1">
    <source>
        <dbReference type="EMBL" id="CDZ95806.1"/>
    </source>
</evidence>
<dbReference type="RefSeq" id="WP_171819306.1">
    <property type="nucleotide sequence ID" value="NZ_CCSF01000001.1"/>
</dbReference>
<reference evidence="1 2" key="1">
    <citation type="submission" date="2014-07" db="EMBL/GenBank/DDBJ databases">
        <authorList>
            <person name="Urmite Genomes Urmite Genomes"/>
        </authorList>
    </citation>
    <scope>NUCLEOTIDE SEQUENCE [LARGE SCALE GENOMIC DNA]</scope>
    <source>
        <strain evidence="1 2">20_BN</strain>
    </source>
</reference>
<dbReference type="EMBL" id="CCSF01000001">
    <property type="protein sequence ID" value="CDZ95806.1"/>
    <property type="molecule type" value="Genomic_DNA"/>
</dbReference>
<dbReference type="AlphaFoldDB" id="A0A078M166"/>
<proteinExistence type="predicted"/>
<dbReference type="Proteomes" id="UP000053902">
    <property type="component" value="Unassembled WGS sequence"/>
</dbReference>
<dbReference type="HOGENOM" id="CLU_3047135_0_0_6"/>
<accession>A0A078M166</accession>
<gene>
    <name evidence="1" type="ORF">BN1079_03150</name>
</gene>
<evidence type="ECO:0000313" key="2">
    <source>
        <dbReference type="Proteomes" id="UP000053902"/>
    </source>
</evidence>